<keyword evidence="3" id="KW-1185">Reference proteome</keyword>
<feature type="compositionally biased region" description="Basic and acidic residues" evidence="1">
    <location>
        <begin position="17"/>
        <end position="47"/>
    </location>
</feature>
<evidence type="ECO:0000313" key="3">
    <source>
        <dbReference type="Proteomes" id="UP000722989"/>
    </source>
</evidence>
<name>A0ABX0Y1R3_9ACTN</name>
<accession>A0ABX0Y1R3</accession>
<proteinExistence type="predicted"/>
<dbReference type="Proteomes" id="UP000722989">
    <property type="component" value="Unassembled WGS sequence"/>
</dbReference>
<gene>
    <name evidence="2" type="ORF">HC031_21645</name>
</gene>
<organism evidence="2 3">
    <name type="scientific">Planosporangium thailandense</name>
    <dbReference type="NCBI Taxonomy" id="765197"/>
    <lineage>
        <taxon>Bacteria</taxon>
        <taxon>Bacillati</taxon>
        <taxon>Actinomycetota</taxon>
        <taxon>Actinomycetes</taxon>
        <taxon>Micromonosporales</taxon>
        <taxon>Micromonosporaceae</taxon>
        <taxon>Planosporangium</taxon>
    </lineage>
</organism>
<sequence length="118" mass="12687">MTTTQRRRTGRGEPAAQEDRAAQAGGERQHEAAGDGRHPRSAAERAARHNSSHVRLPVVGEIELPPKDELAFIGGLAVLGVLGTVEWPVVGLLAIGHALISNRRNKIMREFGEGLEQA</sequence>
<protein>
    <submittedName>
        <fullName evidence="2">Uncharacterized protein</fullName>
    </submittedName>
</protein>
<reference evidence="2 3" key="1">
    <citation type="submission" date="2020-03" db="EMBL/GenBank/DDBJ databases">
        <title>WGS of the type strain of Planosporangium spp.</title>
        <authorList>
            <person name="Thawai C."/>
        </authorList>
    </citation>
    <scope>NUCLEOTIDE SEQUENCE [LARGE SCALE GENOMIC DNA]</scope>
    <source>
        <strain evidence="2 3">TBRC 5610</strain>
    </source>
</reference>
<dbReference type="EMBL" id="JAATVY010000017">
    <property type="protein sequence ID" value="NJC72299.1"/>
    <property type="molecule type" value="Genomic_DNA"/>
</dbReference>
<evidence type="ECO:0000313" key="2">
    <source>
        <dbReference type="EMBL" id="NJC72299.1"/>
    </source>
</evidence>
<evidence type="ECO:0000256" key="1">
    <source>
        <dbReference type="SAM" id="MobiDB-lite"/>
    </source>
</evidence>
<dbReference type="RefSeq" id="WP_167927208.1">
    <property type="nucleotide sequence ID" value="NZ_JAATVY010000017.1"/>
</dbReference>
<feature type="region of interest" description="Disordered" evidence="1">
    <location>
        <begin position="1"/>
        <end position="55"/>
    </location>
</feature>
<comment type="caution">
    <text evidence="2">The sequence shown here is derived from an EMBL/GenBank/DDBJ whole genome shotgun (WGS) entry which is preliminary data.</text>
</comment>